<dbReference type="PANTHER" id="PTHR24559">
    <property type="entry name" value="TRANSPOSON TY3-I GAG-POL POLYPROTEIN"/>
    <property type="match status" value="1"/>
</dbReference>
<evidence type="ECO:0000313" key="2">
    <source>
        <dbReference type="EMBL" id="POM65952.1"/>
    </source>
</evidence>
<dbReference type="EMBL" id="NCKW01009816">
    <property type="protein sequence ID" value="POM65952.1"/>
    <property type="molecule type" value="Genomic_DNA"/>
</dbReference>
<dbReference type="SUPFAM" id="SSF56672">
    <property type="entry name" value="DNA/RNA polymerases"/>
    <property type="match status" value="1"/>
</dbReference>
<dbReference type="PANTHER" id="PTHR24559:SF444">
    <property type="entry name" value="REVERSE TRANSCRIPTASE DOMAIN-CONTAINING PROTEIN"/>
    <property type="match status" value="1"/>
</dbReference>
<reference evidence="2 3" key="1">
    <citation type="journal article" date="2017" name="Genome Biol. Evol.">
        <title>Phytophthora megakarya and P. palmivora, closely related causal agents of cacao black pod rot, underwent increases in genome sizes and gene numbers by different mechanisms.</title>
        <authorList>
            <person name="Ali S.S."/>
            <person name="Shao J."/>
            <person name="Lary D.J."/>
            <person name="Kronmiller B."/>
            <person name="Shen D."/>
            <person name="Strem M.D."/>
            <person name="Amoako-Attah I."/>
            <person name="Akrofi A.Y."/>
            <person name="Begoude B.A."/>
            <person name="Ten Hoopen G.M."/>
            <person name="Coulibaly K."/>
            <person name="Kebe B.I."/>
            <person name="Melnick R.L."/>
            <person name="Guiltinan M.J."/>
            <person name="Tyler B.M."/>
            <person name="Meinhardt L.W."/>
            <person name="Bailey B.A."/>
        </authorList>
    </citation>
    <scope>NUCLEOTIDE SEQUENCE [LARGE SCALE GENOMIC DNA]</scope>
    <source>
        <strain evidence="3">sbr112.9</strain>
    </source>
</reference>
<dbReference type="InterPro" id="IPR000477">
    <property type="entry name" value="RT_dom"/>
</dbReference>
<dbReference type="Gene3D" id="3.30.70.270">
    <property type="match status" value="1"/>
</dbReference>
<name>A0A2P4XK68_9STRA</name>
<proteinExistence type="predicted"/>
<dbReference type="AlphaFoldDB" id="A0A2P4XK68"/>
<accession>A0A2P4XK68</accession>
<keyword evidence="3" id="KW-1185">Reference proteome</keyword>
<dbReference type="OrthoDB" id="420169at2759"/>
<evidence type="ECO:0000259" key="1">
    <source>
        <dbReference type="Pfam" id="PF00078"/>
    </source>
</evidence>
<dbReference type="InterPro" id="IPR053134">
    <property type="entry name" value="RNA-dir_DNA_polymerase"/>
</dbReference>
<protein>
    <submittedName>
        <fullName evidence="2">Gag/polymerase/env Polyprotein</fullName>
    </submittedName>
</protein>
<organism evidence="2 3">
    <name type="scientific">Phytophthora palmivora</name>
    <dbReference type="NCBI Taxonomy" id="4796"/>
    <lineage>
        <taxon>Eukaryota</taxon>
        <taxon>Sar</taxon>
        <taxon>Stramenopiles</taxon>
        <taxon>Oomycota</taxon>
        <taxon>Peronosporomycetes</taxon>
        <taxon>Peronosporales</taxon>
        <taxon>Peronosporaceae</taxon>
        <taxon>Phytophthora</taxon>
    </lineage>
</organism>
<evidence type="ECO:0000313" key="3">
    <source>
        <dbReference type="Proteomes" id="UP000237271"/>
    </source>
</evidence>
<gene>
    <name evidence="2" type="ORF">PHPALM_18259</name>
</gene>
<dbReference type="Pfam" id="PF00078">
    <property type="entry name" value="RVT_1"/>
    <property type="match status" value="1"/>
</dbReference>
<dbReference type="Proteomes" id="UP000237271">
    <property type="component" value="Unassembled WGS sequence"/>
</dbReference>
<dbReference type="InterPro" id="IPR043502">
    <property type="entry name" value="DNA/RNA_pol_sf"/>
</dbReference>
<dbReference type="InterPro" id="IPR043128">
    <property type="entry name" value="Rev_trsase/Diguanyl_cyclase"/>
</dbReference>
<comment type="caution">
    <text evidence="2">The sequence shown here is derived from an EMBL/GenBank/DDBJ whole genome shotgun (WGS) entry which is preliminary data.</text>
</comment>
<sequence>MPRKDSIIEKMQGAFWYSCLDLLNFECEIVIYHSQHFRPYEYLVLPMGLSNAPATFNEGIRRILADLSGICQCYVDGIYIYPKSTDIDDHLEALGRVLTRLEENKFHVKLSKCIFVLVKYRVLEITLVVKVLELIQK</sequence>
<feature type="domain" description="Reverse transcriptase" evidence="1">
    <location>
        <begin position="20"/>
        <end position="117"/>
    </location>
</feature>